<dbReference type="InterPro" id="IPR008906">
    <property type="entry name" value="HATC_C_dom"/>
</dbReference>
<feature type="domain" description="HAT C-terminal dimerisation" evidence="6">
    <location>
        <begin position="112"/>
        <end position="188"/>
    </location>
</feature>
<evidence type="ECO:0000256" key="3">
    <source>
        <dbReference type="ARBA" id="ARBA00022771"/>
    </source>
</evidence>
<dbReference type="InterPro" id="IPR052035">
    <property type="entry name" value="ZnF_BED_domain_contain"/>
</dbReference>
<evidence type="ECO:0000313" key="8">
    <source>
        <dbReference type="Proteomes" id="UP001142489"/>
    </source>
</evidence>
<dbReference type="OrthoDB" id="9050141at2759"/>
<accession>A0A9Q0XUL3</accession>
<dbReference type="GO" id="GO:0046983">
    <property type="term" value="F:protein dimerization activity"/>
    <property type="evidence" value="ECO:0007669"/>
    <property type="project" value="InterPro"/>
</dbReference>
<evidence type="ECO:0000256" key="2">
    <source>
        <dbReference type="ARBA" id="ARBA00022723"/>
    </source>
</evidence>
<keyword evidence="8" id="KW-1185">Reference proteome</keyword>
<proteinExistence type="predicted"/>
<organism evidence="7 8">
    <name type="scientific">Phrynocephalus forsythii</name>
    <dbReference type="NCBI Taxonomy" id="171643"/>
    <lineage>
        <taxon>Eukaryota</taxon>
        <taxon>Metazoa</taxon>
        <taxon>Chordata</taxon>
        <taxon>Craniata</taxon>
        <taxon>Vertebrata</taxon>
        <taxon>Euteleostomi</taxon>
        <taxon>Lepidosauria</taxon>
        <taxon>Squamata</taxon>
        <taxon>Bifurcata</taxon>
        <taxon>Unidentata</taxon>
        <taxon>Episquamata</taxon>
        <taxon>Toxicofera</taxon>
        <taxon>Iguania</taxon>
        <taxon>Acrodonta</taxon>
        <taxon>Agamidae</taxon>
        <taxon>Agaminae</taxon>
        <taxon>Phrynocephalus</taxon>
    </lineage>
</organism>
<evidence type="ECO:0000259" key="6">
    <source>
        <dbReference type="Pfam" id="PF05699"/>
    </source>
</evidence>
<dbReference type="PANTHER" id="PTHR46481:SF10">
    <property type="entry name" value="ZINC FINGER BED DOMAIN-CONTAINING PROTEIN 39"/>
    <property type="match status" value="1"/>
</dbReference>
<evidence type="ECO:0000256" key="4">
    <source>
        <dbReference type="ARBA" id="ARBA00022833"/>
    </source>
</evidence>
<dbReference type="SUPFAM" id="SSF53098">
    <property type="entry name" value="Ribonuclease H-like"/>
    <property type="match status" value="1"/>
</dbReference>
<keyword evidence="2" id="KW-0479">Metal-binding</keyword>
<protein>
    <recommendedName>
        <fullName evidence="6">HAT C-terminal dimerisation domain-containing protein</fullName>
    </recommendedName>
</protein>
<evidence type="ECO:0000256" key="1">
    <source>
        <dbReference type="ARBA" id="ARBA00004123"/>
    </source>
</evidence>
<dbReference type="Pfam" id="PF05699">
    <property type="entry name" value="Dimer_Tnp_hAT"/>
    <property type="match status" value="1"/>
</dbReference>
<comment type="subcellular location">
    <subcellularLocation>
        <location evidence="1">Nucleus</location>
    </subcellularLocation>
</comment>
<gene>
    <name evidence="7" type="ORF">JRQ81_015464</name>
</gene>
<reference evidence="7" key="1">
    <citation type="journal article" date="2023" name="DNA Res.">
        <title>Chromosome-level genome assembly of Phrynocephalus forsythii using third-generation DNA sequencing and Hi-C analysis.</title>
        <authorList>
            <person name="Qi Y."/>
            <person name="Zhao W."/>
            <person name="Zhao Y."/>
            <person name="Niu C."/>
            <person name="Cao S."/>
            <person name="Zhang Y."/>
        </authorList>
    </citation>
    <scope>NUCLEOTIDE SEQUENCE</scope>
    <source>
        <tissue evidence="7">Muscle</tissue>
    </source>
</reference>
<keyword evidence="4" id="KW-0862">Zinc</keyword>
<keyword evidence="3" id="KW-0863">Zinc-finger</keyword>
<comment type="caution">
    <text evidence="7">The sequence shown here is derived from an EMBL/GenBank/DDBJ whole genome shotgun (WGS) entry which is preliminary data.</text>
</comment>
<dbReference type="AlphaFoldDB" id="A0A9Q0XUL3"/>
<sequence length="249" mass="28093">MVTDTGCNMTNKLHLVVGDAIGLGAPKDSWGEGTMETKALLDKCRKIAGHFSRSVKKSRMMRKRQAETGRPEHVLIQNVTTRWNSTYEMVNAWWSREAREEEEPDPALTMVKEYMAEPLQPLTLDPLHYWARKADLWPALSTLALDLLSIPPTSVQSERVFSHMGDVLRPRRSRLDPETVERLTFIRFYLSTLGLPQHSKTQVQSRSAMGSFQTGLPCPNIHHQSNTYACPPACLQLRLPPSLASSLQA</sequence>
<dbReference type="EMBL" id="JAPFRF010000006">
    <property type="protein sequence ID" value="KAJ7329290.1"/>
    <property type="molecule type" value="Genomic_DNA"/>
</dbReference>
<name>A0A9Q0XUL3_9SAUR</name>
<keyword evidence="5" id="KW-0539">Nucleus</keyword>
<dbReference type="GO" id="GO:0008270">
    <property type="term" value="F:zinc ion binding"/>
    <property type="evidence" value="ECO:0007669"/>
    <property type="project" value="UniProtKB-KW"/>
</dbReference>
<evidence type="ECO:0000313" key="7">
    <source>
        <dbReference type="EMBL" id="KAJ7329290.1"/>
    </source>
</evidence>
<dbReference type="Proteomes" id="UP001142489">
    <property type="component" value="Unassembled WGS sequence"/>
</dbReference>
<dbReference type="InterPro" id="IPR012337">
    <property type="entry name" value="RNaseH-like_sf"/>
</dbReference>
<dbReference type="GO" id="GO:0005634">
    <property type="term" value="C:nucleus"/>
    <property type="evidence" value="ECO:0007669"/>
    <property type="project" value="UniProtKB-SubCell"/>
</dbReference>
<dbReference type="PANTHER" id="PTHR46481">
    <property type="entry name" value="ZINC FINGER BED DOMAIN-CONTAINING PROTEIN 4"/>
    <property type="match status" value="1"/>
</dbReference>
<evidence type="ECO:0000256" key="5">
    <source>
        <dbReference type="ARBA" id="ARBA00023242"/>
    </source>
</evidence>